<feature type="domain" description="PPIase FKBP-type" evidence="12">
    <location>
        <begin position="6"/>
        <end position="69"/>
    </location>
</feature>
<keyword evidence="5 9" id="KW-0697">Rotamase</keyword>
<keyword evidence="14" id="KW-1185">Reference proteome</keyword>
<accession>A0A511N2A3</accession>
<comment type="subcellular location">
    <subcellularLocation>
        <location evidence="2">Cytoplasm</location>
    </subcellularLocation>
</comment>
<evidence type="ECO:0000256" key="3">
    <source>
        <dbReference type="ARBA" id="ARBA00006577"/>
    </source>
</evidence>
<dbReference type="PROSITE" id="PS50059">
    <property type="entry name" value="FKBP_PPIASE"/>
    <property type="match status" value="1"/>
</dbReference>
<comment type="similarity">
    <text evidence="3 10">Belongs to the FKBP-type PPIase family.</text>
</comment>
<dbReference type="RefSeq" id="WP_146884347.1">
    <property type="nucleotide sequence ID" value="NZ_BJXB01000008.1"/>
</dbReference>
<feature type="compositionally biased region" description="Basic and acidic residues" evidence="11">
    <location>
        <begin position="146"/>
        <end position="158"/>
    </location>
</feature>
<evidence type="ECO:0000256" key="6">
    <source>
        <dbReference type="ARBA" id="ARBA00023186"/>
    </source>
</evidence>
<sequence>MSIEANKVVELDYVLTIEGEVIDKSEPGDPLLYLHGAGNLIPGLEKELEGKSIGDSLSVTVEPADAYGEWNEDALQEFSKENFEGDVEVGATYYAENADGGITPFTVVEVRDDVIIADFNHPLAGQTLHFDVKVLNIREATEEEIEHGHPHGADGTEAHDEEEFK</sequence>
<comment type="catalytic activity">
    <reaction evidence="1 9 10">
        <text>[protein]-peptidylproline (omega=180) = [protein]-peptidylproline (omega=0)</text>
        <dbReference type="Rhea" id="RHEA:16237"/>
        <dbReference type="Rhea" id="RHEA-COMP:10747"/>
        <dbReference type="Rhea" id="RHEA-COMP:10748"/>
        <dbReference type="ChEBI" id="CHEBI:83833"/>
        <dbReference type="ChEBI" id="CHEBI:83834"/>
        <dbReference type="EC" id="5.2.1.8"/>
    </reaction>
</comment>
<dbReference type="GO" id="GO:0005737">
    <property type="term" value="C:cytoplasm"/>
    <property type="evidence" value="ECO:0007669"/>
    <property type="project" value="UniProtKB-SubCell"/>
</dbReference>
<comment type="function">
    <text evidence="8">Also involved in hydrogenase metallocenter assembly, probably by participating in the nickel insertion step. This function in hydrogenase biosynthesis requires chaperone activity and the presence of the metal-binding domain, but not PPIase activity.</text>
</comment>
<evidence type="ECO:0000256" key="5">
    <source>
        <dbReference type="ARBA" id="ARBA00023110"/>
    </source>
</evidence>
<dbReference type="GO" id="GO:0003755">
    <property type="term" value="F:peptidyl-prolyl cis-trans isomerase activity"/>
    <property type="evidence" value="ECO:0007669"/>
    <property type="project" value="UniProtKB-UniRule"/>
</dbReference>
<dbReference type="EMBL" id="BJXB01000008">
    <property type="protein sequence ID" value="GEM46536.1"/>
    <property type="molecule type" value="Genomic_DNA"/>
</dbReference>
<evidence type="ECO:0000259" key="12">
    <source>
        <dbReference type="PROSITE" id="PS50059"/>
    </source>
</evidence>
<evidence type="ECO:0000256" key="1">
    <source>
        <dbReference type="ARBA" id="ARBA00000971"/>
    </source>
</evidence>
<comment type="caution">
    <text evidence="13">The sequence shown here is derived from an EMBL/GenBank/DDBJ whole genome shotgun (WGS) entry which is preliminary data.</text>
</comment>
<protein>
    <recommendedName>
        <fullName evidence="10">Peptidyl-prolyl cis-trans isomerase</fullName>
        <ecNumber evidence="10">5.2.1.8</ecNumber>
    </recommendedName>
</protein>
<dbReference type="GO" id="GO:0042026">
    <property type="term" value="P:protein refolding"/>
    <property type="evidence" value="ECO:0007669"/>
    <property type="project" value="UniProtKB-ARBA"/>
</dbReference>
<evidence type="ECO:0000256" key="7">
    <source>
        <dbReference type="ARBA" id="ARBA00023235"/>
    </source>
</evidence>
<evidence type="ECO:0000256" key="4">
    <source>
        <dbReference type="ARBA" id="ARBA00022490"/>
    </source>
</evidence>
<dbReference type="PANTHER" id="PTHR47861:SF3">
    <property type="entry name" value="FKBP-TYPE PEPTIDYL-PROLYL CIS-TRANS ISOMERASE SLYD"/>
    <property type="match status" value="1"/>
</dbReference>
<reference evidence="13 14" key="1">
    <citation type="submission" date="2019-07" db="EMBL/GenBank/DDBJ databases">
        <title>Whole genome shotgun sequence of Deinococcus cellulosilyticus NBRC 106333.</title>
        <authorList>
            <person name="Hosoyama A."/>
            <person name="Uohara A."/>
            <person name="Ohji S."/>
            <person name="Ichikawa N."/>
        </authorList>
    </citation>
    <scope>NUCLEOTIDE SEQUENCE [LARGE SCALE GENOMIC DNA]</scope>
    <source>
        <strain evidence="13 14">NBRC 106333</strain>
    </source>
</reference>
<evidence type="ECO:0000256" key="2">
    <source>
        <dbReference type="ARBA" id="ARBA00004496"/>
    </source>
</evidence>
<name>A0A511N2A3_DEIC1</name>
<feature type="region of interest" description="Disordered" evidence="11">
    <location>
        <begin position="143"/>
        <end position="165"/>
    </location>
</feature>
<proteinExistence type="inferred from homology"/>
<evidence type="ECO:0000256" key="8">
    <source>
        <dbReference type="ARBA" id="ARBA00037071"/>
    </source>
</evidence>
<evidence type="ECO:0000313" key="13">
    <source>
        <dbReference type="EMBL" id="GEM46536.1"/>
    </source>
</evidence>
<evidence type="ECO:0000256" key="9">
    <source>
        <dbReference type="PROSITE-ProRule" id="PRU00277"/>
    </source>
</evidence>
<dbReference type="InterPro" id="IPR046357">
    <property type="entry name" value="PPIase_dom_sf"/>
</dbReference>
<dbReference type="SUPFAM" id="SSF54534">
    <property type="entry name" value="FKBP-like"/>
    <property type="match status" value="1"/>
</dbReference>
<keyword evidence="6" id="KW-0143">Chaperone</keyword>
<keyword evidence="7 9" id="KW-0413">Isomerase</keyword>
<organism evidence="13 14">
    <name type="scientific">Deinococcus cellulosilyticus (strain DSM 18568 / NBRC 106333 / KACC 11606 / 5516J-15)</name>
    <dbReference type="NCBI Taxonomy" id="1223518"/>
    <lineage>
        <taxon>Bacteria</taxon>
        <taxon>Thermotogati</taxon>
        <taxon>Deinococcota</taxon>
        <taxon>Deinococci</taxon>
        <taxon>Deinococcales</taxon>
        <taxon>Deinococcaceae</taxon>
        <taxon>Deinococcus</taxon>
    </lineage>
</organism>
<evidence type="ECO:0000313" key="14">
    <source>
        <dbReference type="Proteomes" id="UP000321306"/>
    </source>
</evidence>
<evidence type="ECO:0000256" key="10">
    <source>
        <dbReference type="RuleBase" id="RU003915"/>
    </source>
</evidence>
<dbReference type="PANTHER" id="PTHR47861">
    <property type="entry name" value="FKBP-TYPE PEPTIDYL-PROLYL CIS-TRANS ISOMERASE SLYD"/>
    <property type="match status" value="1"/>
</dbReference>
<dbReference type="Pfam" id="PF00254">
    <property type="entry name" value="FKBP_C"/>
    <property type="match status" value="1"/>
</dbReference>
<dbReference type="OrthoDB" id="9808891at2"/>
<dbReference type="InterPro" id="IPR001179">
    <property type="entry name" value="PPIase_FKBP_dom"/>
</dbReference>
<dbReference type="Proteomes" id="UP000321306">
    <property type="component" value="Unassembled WGS sequence"/>
</dbReference>
<keyword evidence="4" id="KW-0963">Cytoplasm</keyword>
<dbReference type="EC" id="5.2.1.8" evidence="10"/>
<gene>
    <name evidence="13" type="ORF">DC3_21710</name>
</gene>
<evidence type="ECO:0000256" key="11">
    <source>
        <dbReference type="SAM" id="MobiDB-lite"/>
    </source>
</evidence>
<dbReference type="AlphaFoldDB" id="A0A511N2A3"/>
<dbReference type="Gene3D" id="3.10.50.40">
    <property type="match status" value="1"/>
</dbReference>